<feature type="compositionally biased region" description="Pro residues" evidence="1">
    <location>
        <begin position="1"/>
        <end position="11"/>
    </location>
</feature>
<dbReference type="AlphaFoldDB" id="A0A9W4U209"/>
<evidence type="ECO:0000313" key="2">
    <source>
        <dbReference type="EMBL" id="CAI6266119.1"/>
    </source>
</evidence>
<accession>A0A9W4U209</accession>
<evidence type="ECO:0000313" key="3">
    <source>
        <dbReference type="Proteomes" id="UP001152607"/>
    </source>
</evidence>
<sequence length="82" mass="9315">MHPSNPRPPLFLPQNHNPSLSPLPPFSLHPSLNIRIPPDRRKKKARMFVRTRAQNVHCVCDLEPLSSSSSSLFPPPPIPFFK</sequence>
<reference evidence="2" key="1">
    <citation type="submission" date="2023-01" db="EMBL/GenBank/DDBJ databases">
        <authorList>
            <person name="Van Ghelder C."/>
            <person name="Rancurel C."/>
        </authorList>
    </citation>
    <scope>NUCLEOTIDE SEQUENCE</scope>
    <source>
        <strain evidence="2">CNCM I-4278</strain>
    </source>
</reference>
<dbReference type="EMBL" id="CAOQHR010000001">
    <property type="protein sequence ID" value="CAI6266119.1"/>
    <property type="molecule type" value="Genomic_DNA"/>
</dbReference>
<protein>
    <submittedName>
        <fullName evidence="2">Uncharacterized protein</fullName>
    </submittedName>
</protein>
<comment type="caution">
    <text evidence="2">The sequence shown here is derived from an EMBL/GenBank/DDBJ whole genome shotgun (WGS) entry which is preliminary data.</text>
</comment>
<evidence type="ECO:0000256" key="1">
    <source>
        <dbReference type="SAM" id="MobiDB-lite"/>
    </source>
</evidence>
<keyword evidence="3" id="KW-1185">Reference proteome</keyword>
<proteinExistence type="predicted"/>
<feature type="region of interest" description="Disordered" evidence="1">
    <location>
        <begin position="1"/>
        <end position="24"/>
    </location>
</feature>
<name>A0A9W4U209_9PLEO</name>
<gene>
    <name evidence="2" type="ORF">PDIGIT_LOCUS1542</name>
</gene>
<dbReference type="Proteomes" id="UP001152607">
    <property type="component" value="Unassembled WGS sequence"/>
</dbReference>
<organism evidence="2 3">
    <name type="scientific">Periconia digitata</name>
    <dbReference type="NCBI Taxonomy" id="1303443"/>
    <lineage>
        <taxon>Eukaryota</taxon>
        <taxon>Fungi</taxon>
        <taxon>Dikarya</taxon>
        <taxon>Ascomycota</taxon>
        <taxon>Pezizomycotina</taxon>
        <taxon>Dothideomycetes</taxon>
        <taxon>Pleosporomycetidae</taxon>
        <taxon>Pleosporales</taxon>
        <taxon>Massarineae</taxon>
        <taxon>Periconiaceae</taxon>
        <taxon>Periconia</taxon>
    </lineage>
</organism>